<dbReference type="InterPro" id="IPR011011">
    <property type="entry name" value="Znf_FYVE_PHD"/>
</dbReference>
<name>A0A1B6G3N1_9HEMI</name>
<feature type="region of interest" description="Disordered" evidence="5">
    <location>
        <begin position="246"/>
        <end position="265"/>
    </location>
</feature>
<evidence type="ECO:0000259" key="6">
    <source>
        <dbReference type="PROSITE" id="PS50016"/>
    </source>
</evidence>
<feature type="domain" description="PHD-type" evidence="6">
    <location>
        <begin position="676"/>
        <end position="726"/>
    </location>
</feature>
<evidence type="ECO:0000256" key="3">
    <source>
        <dbReference type="ARBA" id="ARBA00022833"/>
    </source>
</evidence>
<dbReference type="SMART" id="SM00184">
    <property type="entry name" value="RING"/>
    <property type="match status" value="2"/>
</dbReference>
<feature type="region of interest" description="Disordered" evidence="5">
    <location>
        <begin position="387"/>
        <end position="418"/>
    </location>
</feature>
<feature type="domain" description="RING-type" evidence="7">
    <location>
        <begin position="567"/>
        <end position="608"/>
    </location>
</feature>
<evidence type="ECO:0000259" key="7">
    <source>
        <dbReference type="PROSITE" id="PS50089"/>
    </source>
</evidence>
<feature type="compositionally biased region" description="Basic and acidic residues" evidence="5">
    <location>
        <begin position="404"/>
        <end position="416"/>
    </location>
</feature>
<dbReference type="InterPro" id="IPR001841">
    <property type="entry name" value="Znf_RING"/>
</dbReference>
<dbReference type="Gene3D" id="3.30.40.10">
    <property type="entry name" value="Zinc/RING finger domain, C3HC4 (zinc finger)"/>
    <property type="match status" value="2"/>
</dbReference>
<dbReference type="PROSITE" id="PS01359">
    <property type="entry name" value="ZF_PHD_1"/>
    <property type="match status" value="1"/>
</dbReference>
<dbReference type="PROSITE" id="PS50016">
    <property type="entry name" value="ZF_PHD_2"/>
    <property type="match status" value="1"/>
</dbReference>
<feature type="region of interest" description="Disordered" evidence="5">
    <location>
        <begin position="1"/>
        <end position="99"/>
    </location>
</feature>
<evidence type="ECO:0000256" key="2">
    <source>
        <dbReference type="ARBA" id="ARBA00022771"/>
    </source>
</evidence>
<reference evidence="8" key="1">
    <citation type="submission" date="2015-11" db="EMBL/GenBank/DDBJ databases">
        <title>De novo transcriptome assembly of four potential Pierce s Disease insect vectors from Arizona vineyards.</title>
        <authorList>
            <person name="Tassone E.E."/>
        </authorList>
    </citation>
    <scope>NUCLEOTIDE SEQUENCE</scope>
</reference>
<gene>
    <name evidence="8" type="ORF">g.13828</name>
</gene>
<feature type="region of interest" description="Disordered" evidence="5">
    <location>
        <begin position="274"/>
        <end position="313"/>
    </location>
</feature>
<sequence length="733" mass="82516">MFRGRRRRVFSSSDSSDDEGSRHKRPTRSMAFAKKNVDSMNNLLPINSRKRQVKRQEDSDSSSDSSVIQPRKQLRRLPLIHSEDSSNSGHEENPTLLNPPVVEKISGNGNSTAGTSGLSTHSIFGATNHSIDNATSSIQRMDILDSPNNLSVNSQKVLERQSSNSNFDISPRKWRKKQAIVTSDDDSVSSEEILHRARRGALRALSDYESGDNQDRGHRVNVIRTRTVSESSSDNDIVRTRLGNRRKNQIGPTVTSDSSDSGMPVGFCRARKRRRICSSEDSDSSLPGRRSRFTQVSNSTQSETSRITRSAGSRVTVNAPNRRTRLSTGFVNYINRRSSVPTPLNDHDRAINNPINLYQIRTRSAVHSVNERNRRDRAAVSINETNRRAQGPNRERTTPNVMNWRDRRDGGREMSDTSRTNIVRRSRRVRLRRTLNYTSNTQNVTNLHPPIDISSNFPLVYPDSQNGDSDVMFTHNDWDETFVDMLLSSISSSDSNDSFPVSRPIRLSRRRNIPVLQDSDEESLPTTQNRDVDPADDNNVPKIEVFAPTKVPEVCSTSDSDGESEKCPICLTHFKLQEVGNPAACDHSFCTPCIQEWAKSNNTCPVDRRLFQSIVVRTHLQGKVIREIPVETPPPVSDIWENLIWGTVTLNNSVNGIIVTSSESDYYYDSDGDGPMEMCVVCRQTDDSDAMILCDFCMRVFHMACVNPPLQYVPVTDWYCPRCMLSGVVSESD</sequence>
<dbReference type="AlphaFoldDB" id="A0A1B6G3N1"/>
<dbReference type="PROSITE" id="PS00518">
    <property type="entry name" value="ZF_RING_1"/>
    <property type="match status" value="1"/>
</dbReference>
<feature type="compositionally biased region" description="Basic and acidic residues" evidence="5">
    <location>
        <begin position="81"/>
        <end position="93"/>
    </location>
</feature>
<organism evidence="8">
    <name type="scientific">Cuerna arida</name>
    <dbReference type="NCBI Taxonomy" id="1464854"/>
    <lineage>
        <taxon>Eukaryota</taxon>
        <taxon>Metazoa</taxon>
        <taxon>Ecdysozoa</taxon>
        <taxon>Arthropoda</taxon>
        <taxon>Hexapoda</taxon>
        <taxon>Insecta</taxon>
        <taxon>Pterygota</taxon>
        <taxon>Neoptera</taxon>
        <taxon>Paraneoptera</taxon>
        <taxon>Hemiptera</taxon>
        <taxon>Auchenorrhyncha</taxon>
        <taxon>Membracoidea</taxon>
        <taxon>Cicadellidae</taxon>
        <taxon>Cicadellinae</taxon>
        <taxon>Proconiini</taxon>
        <taxon>Cuerna</taxon>
    </lineage>
</organism>
<proteinExistence type="predicted"/>
<dbReference type="InterPro" id="IPR019786">
    <property type="entry name" value="Zinc_finger_PHD-type_CS"/>
</dbReference>
<dbReference type="Pfam" id="PF00628">
    <property type="entry name" value="PHD"/>
    <property type="match status" value="1"/>
</dbReference>
<evidence type="ECO:0000256" key="4">
    <source>
        <dbReference type="PROSITE-ProRule" id="PRU00175"/>
    </source>
</evidence>
<accession>A0A1B6G3N1</accession>
<dbReference type="PANTHER" id="PTHR12618">
    <property type="entry name" value="PHD AND RING FINGER DOMAIN-CONTAINING PROTEIN 1"/>
    <property type="match status" value="1"/>
</dbReference>
<keyword evidence="1" id="KW-0479">Metal-binding</keyword>
<evidence type="ECO:0000313" key="8">
    <source>
        <dbReference type="EMBL" id="JAS57037.1"/>
    </source>
</evidence>
<dbReference type="InterPro" id="IPR019787">
    <property type="entry name" value="Znf_PHD-finger"/>
</dbReference>
<keyword evidence="3" id="KW-0862">Zinc</keyword>
<dbReference type="InterPro" id="IPR001965">
    <property type="entry name" value="Znf_PHD"/>
</dbReference>
<feature type="compositionally biased region" description="Polar residues" evidence="5">
    <location>
        <begin position="250"/>
        <end position="261"/>
    </location>
</feature>
<dbReference type="InterPro" id="IPR047157">
    <property type="entry name" value="PHRF1/Atg35"/>
</dbReference>
<dbReference type="SUPFAM" id="SSF57850">
    <property type="entry name" value="RING/U-box"/>
    <property type="match status" value="1"/>
</dbReference>
<dbReference type="PANTHER" id="PTHR12618:SF20">
    <property type="entry name" value="PHD AND RING FINGER DOMAIN-CONTAINING PROTEIN 1"/>
    <property type="match status" value="1"/>
</dbReference>
<dbReference type="EMBL" id="GECZ01012732">
    <property type="protein sequence ID" value="JAS57037.1"/>
    <property type="molecule type" value="Transcribed_RNA"/>
</dbReference>
<dbReference type="InterPro" id="IPR013083">
    <property type="entry name" value="Znf_RING/FYVE/PHD"/>
</dbReference>
<keyword evidence="2 4" id="KW-0863">Zinc-finger</keyword>
<dbReference type="GO" id="GO:0008270">
    <property type="term" value="F:zinc ion binding"/>
    <property type="evidence" value="ECO:0007669"/>
    <property type="project" value="UniProtKB-KW"/>
</dbReference>
<dbReference type="SMART" id="SM00249">
    <property type="entry name" value="PHD"/>
    <property type="match status" value="1"/>
</dbReference>
<dbReference type="PROSITE" id="PS50089">
    <property type="entry name" value="ZF_RING_2"/>
    <property type="match status" value="1"/>
</dbReference>
<dbReference type="Pfam" id="PF13639">
    <property type="entry name" value="zf-RING_2"/>
    <property type="match status" value="1"/>
</dbReference>
<dbReference type="InterPro" id="IPR017907">
    <property type="entry name" value="Znf_RING_CS"/>
</dbReference>
<dbReference type="SUPFAM" id="SSF57903">
    <property type="entry name" value="FYVE/PHD zinc finger"/>
    <property type="match status" value="1"/>
</dbReference>
<feature type="compositionally biased region" description="Polar residues" evidence="5">
    <location>
        <begin position="293"/>
        <end position="313"/>
    </location>
</feature>
<evidence type="ECO:0000256" key="1">
    <source>
        <dbReference type="ARBA" id="ARBA00022723"/>
    </source>
</evidence>
<feature type="region of interest" description="Disordered" evidence="5">
    <location>
        <begin position="510"/>
        <end position="539"/>
    </location>
</feature>
<evidence type="ECO:0008006" key="9">
    <source>
        <dbReference type="Google" id="ProtNLM"/>
    </source>
</evidence>
<evidence type="ECO:0000256" key="5">
    <source>
        <dbReference type="SAM" id="MobiDB-lite"/>
    </source>
</evidence>
<protein>
    <recommendedName>
        <fullName evidence="9">PHD and RING finger domain-containing protein 1</fullName>
    </recommendedName>
</protein>